<feature type="compositionally biased region" description="Basic and acidic residues" evidence="1">
    <location>
        <begin position="593"/>
        <end position="615"/>
    </location>
</feature>
<protein>
    <recommendedName>
        <fullName evidence="2">Retrovirus-related Pol polyprotein from transposon TNT 1-94-like beta-barrel domain-containing protein</fullName>
    </recommendedName>
</protein>
<evidence type="ECO:0000313" key="3">
    <source>
        <dbReference type="EMBL" id="RHZ26389.1"/>
    </source>
</evidence>
<feature type="compositionally biased region" description="Low complexity" evidence="1">
    <location>
        <begin position="444"/>
        <end position="455"/>
    </location>
</feature>
<dbReference type="VEuPathDB" id="FungiDB:H257_03846"/>
<dbReference type="Pfam" id="PF14223">
    <property type="entry name" value="Retrotran_gag_2"/>
    <property type="match status" value="2"/>
</dbReference>
<dbReference type="Pfam" id="PF22936">
    <property type="entry name" value="Pol_BBD"/>
    <property type="match status" value="1"/>
</dbReference>
<evidence type="ECO:0000256" key="1">
    <source>
        <dbReference type="SAM" id="MobiDB-lite"/>
    </source>
</evidence>
<gene>
    <name evidence="3" type="ORF">DYB26_003959</name>
</gene>
<feature type="domain" description="Retrovirus-related Pol polyprotein from transposon TNT 1-94-like beta-barrel" evidence="2">
    <location>
        <begin position="211"/>
        <end position="288"/>
    </location>
</feature>
<evidence type="ECO:0000313" key="4">
    <source>
        <dbReference type="Proteomes" id="UP000286510"/>
    </source>
</evidence>
<feature type="region of interest" description="Disordered" evidence="1">
    <location>
        <begin position="415"/>
        <end position="460"/>
    </location>
</feature>
<feature type="region of interest" description="Disordered" evidence="1">
    <location>
        <begin position="562"/>
        <end position="616"/>
    </location>
</feature>
<reference evidence="3 4" key="1">
    <citation type="submission" date="2018-08" db="EMBL/GenBank/DDBJ databases">
        <title>Aphanomyces genome sequencing and annotation.</title>
        <authorList>
            <person name="Minardi D."/>
            <person name="Oidtmann B."/>
            <person name="Van Der Giezen M."/>
            <person name="Studholme D.J."/>
        </authorList>
    </citation>
    <scope>NUCLEOTIDE SEQUENCE [LARGE SCALE GENOMIC DNA]</scope>
    <source>
        <strain evidence="3 4">FDL457</strain>
    </source>
</reference>
<feature type="compositionally biased region" description="Acidic residues" evidence="1">
    <location>
        <begin position="425"/>
        <end position="439"/>
    </location>
</feature>
<sequence>MSSYKSPVVLLNEDNWNVWRTYYRGRLMSKGLWYIMSGSPSPSSRGDESTIAMETRIRSDDEKSYGLLIESIDTSQYQYIERAKSAIEAYTALSDHLEPKTKVDRLALLSDFYGMNWNMKQEPLPEFLARYDIVMRKLRDSDEGITSGMAVDRLLQLMPWELRHVTHQVMKGHGHQASYAREEYLFTANDTTTNSPVVTAMSVLDSLHQVIVDSGASSHMTGGAANLQNMTDCNRSITVANGTRTVATKKGTMSITTSLGAALHLTDVLLVDGMPSTLLSIPVLMERNARCGVTFTKGQCSITFDGKPIARATLHPTQRVYLLARGHGGDQAGWTQESQQTPHAPTLSKSELWHQRIGHLPIEAIKQCGVLGLGLSSTFPRTNTACECCVVSKMAKTPTPRTHNRKFKPGECWVSDTKGPMLTRDDDDDEEDEEIDTSDESAHTRPSTTPAATPRHQVKTPRMTLRLGTPRQQASCAAVVPTSHFRIPSLQSNFTNPYRSDQVNHQDVTSRQAITHRSLRPHSSLRVPRRFDEEDFSHRNPARQAAAAEDIATWIARAADEGAASIPRNPSSDGRDAGHAAWVSTQGPNDTPDETKDCLPPDHETNQDRDDKDYRSPVVLLNEDNWNVWRTYYRGRLMSKGLWYIMSGSPSPSSRGDESTIAMETRIRSDDEKSYGLLIESIDTSQYQYIERAKSAIEAYTALSDHLEPKTKVDRLALLSDFYGMNWNMKQEPLPEFLARYDIVMRKLRDSDEGITSGMAVDRLLQLMPWELRHGSAGYRTPRALCVHSQSEDADILPYTSTDGATQEENFLDLLPWSKTQTGNKTKIFRSDGGSEFTSTTFNNELKRG</sequence>
<evidence type="ECO:0000259" key="2">
    <source>
        <dbReference type="Pfam" id="PF22936"/>
    </source>
</evidence>
<dbReference type="Proteomes" id="UP000286510">
    <property type="component" value="Unassembled WGS sequence"/>
</dbReference>
<dbReference type="EMBL" id="QUTF01011898">
    <property type="protein sequence ID" value="RHZ26389.1"/>
    <property type="molecule type" value="Genomic_DNA"/>
</dbReference>
<dbReference type="InterPro" id="IPR054722">
    <property type="entry name" value="PolX-like_BBD"/>
</dbReference>
<dbReference type="AlphaFoldDB" id="A0A418FAL3"/>
<name>A0A418FAL3_APHAT</name>
<proteinExistence type="predicted"/>
<organism evidence="3 4">
    <name type="scientific">Aphanomyces astaci</name>
    <name type="common">Crayfish plague agent</name>
    <dbReference type="NCBI Taxonomy" id="112090"/>
    <lineage>
        <taxon>Eukaryota</taxon>
        <taxon>Sar</taxon>
        <taxon>Stramenopiles</taxon>
        <taxon>Oomycota</taxon>
        <taxon>Saprolegniomycetes</taxon>
        <taxon>Saprolegniales</taxon>
        <taxon>Verrucalvaceae</taxon>
        <taxon>Aphanomyces</taxon>
    </lineage>
</organism>
<comment type="caution">
    <text evidence="3">The sequence shown here is derived from an EMBL/GenBank/DDBJ whole genome shotgun (WGS) entry which is preliminary data.</text>
</comment>
<accession>A0A418FAL3</accession>